<dbReference type="Proteomes" id="UP001165289">
    <property type="component" value="Unassembled WGS sequence"/>
</dbReference>
<comment type="similarity">
    <text evidence="2">Belongs to the COG3 family.</text>
</comment>
<keyword evidence="7" id="KW-0472">Membrane</keyword>
<evidence type="ECO:0000313" key="12">
    <source>
        <dbReference type="Proteomes" id="UP001165289"/>
    </source>
</evidence>
<dbReference type="InterPro" id="IPR007265">
    <property type="entry name" value="COG_su3"/>
</dbReference>
<keyword evidence="12" id="KW-1185">Reference proteome</keyword>
<evidence type="ECO:0000256" key="7">
    <source>
        <dbReference type="ARBA" id="ARBA00023136"/>
    </source>
</evidence>
<dbReference type="PANTHER" id="PTHR13302:SF8">
    <property type="entry name" value="CONSERVED OLIGOMERIC GOLGI COMPLEX SUBUNIT 3"/>
    <property type="match status" value="1"/>
</dbReference>
<gene>
    <name evidence="11" type="ORF">LOD99_7642</name>
</gene>
<comment type="subcellular location">
    <subcellularLocation>
        <location evidence="1">Golgi apparatus membrane</location>
        <topology evidence="1">Peripheral membrane protein</topology>
    </subcellularLocation>
</comment>
<dbReference type="InterPro" id="IPR048320">
    <property type="entry name" value="COG3_N"/>
</dbReference>
<dbReference type="AlphaFoldDB" id="A0AAV7JP22"/>
<evidence type="ECO:0000256" key="1">
    <source>
        <dbReference type="ARBA" id="ARBA00004395"/>
    </source>
</evidence>
<evidence type="ECO:0000256" key="5">
    <source>
        <dbReference type="ARBA" id="ARBA00022927"/>
    </source>
</evidence>
<dbReference type="GO" id="GO:0007030">
    <property type="term" value="P:Golgi organization"/>
    <property type="evidence" value="ECO:0007669"/>
    <property type="project" value="TreeGrafter"/>
</dbReference>
<dbReference type="PANTHER" id="PTHR13302">
    <property type="entry name" value="CONSERVED OLIGOMERIC GOLGI COMPLEX COMPONENT 3"/>
    <property type="match status" value="1"/>
</dbReference>
<dbReference type="GO" id="GO:0006891">
    <property type="term" value="P:intra-Golgi vesicle-mediated transport"/>
    <property type="evidence" value="ECO:0007669"/>
    <property type="project" value="TreeGrafter"/>
</dbReference>
<dbReference type="GO" id="GO:0005801">
    <property type="term" value="C:cis-Golgi network"/>
    <property type="evidence" value="ECO:0007669"/>
    <property type="project" value="InterPro"/>
</dbReference>
<keyword evidence="6" id="KW-0333">Golgi apparatus</keyword>
<comment type="caution">
    <text evidence="11">The sequence shown here is derived from an EMBL/GenBank/DDBJ whole genome shotgun (WGS) entry which is preliminary data.</text>
</comment>
<dbReference type="GO" id="GO:0000139">
    <property type="term" value="C:Golgi membrane"/>
    <property type="evidence" value="ECO:0007669"/>
    <property type="project" value="UniProtKB-SubCell"/>
</dbReference>
<feature type="domain" description="Conserved oligomeric Golgi complex subunit 3 N-terminal" evidence="9">
    <location>
        <begin position="15"/>
        <end position="155"/>
    </location>
</feature>
<organism evidence="11 12">
    <name type="scientific">Oopsacas minuta</name>
    <dbReference type="NCBI Taxonomy" id="111878"/>
    <lineage>
        <taxon>Eukaryota</taxon>
        <taxon>Metazoa</taxon>
        <taxon>Porifera</taxon>
        <taxon>Hexactinellida</taxon>
        <taxon>Hexasterophora</taxon>
        <taxon>Lyssacinosida</taxon>
        <taxon>Leucopsacidae</taxon>
        <taxon>Oopsacas</taxon>
    </lineage>
</organism>
<accession>A0AAV7JP22</accession>
<evidence type="ECO:0000256" key="6">
    <source>
        <dbReference type="ARBA" id="ARBA00023034"/>
    </source>
</evidence>
<dbReference type="GO" id="GO:0017119">
    <property type="term" value="C:Golgi transport complex"/>
    <property type="evidence" value="ECO:0007669"/>
    <property type="project" value="TreeGrafter"/>
</dbReference>
<evidence type="ECO:0000259" key="10">
    <source>
        <dbReference type="Pfam" id="PF20671"/>
    </source>
</evidence>
<feature type="domain" description="Conserved oligomeric Golgi complex subunit 3 C-terminal" evidence="10">
    <location>
        <begin position="176"/>
        <end position="374"/>
    </location>
</feature>
<name>A0AAV7JP22_9METZ</name>
<evidence type="ECO:0000256" key="8">
    <source>
        <dbReference type="ARBA" id="ARBA00031339"/>
    </source>
</evidence>
<dbReference type="Pfam" id="PF04136">
    <property type="entry name" value="COG3_N"/>
    <property type="match status" value="1"/>
</dbReference>
<keyword evidence="5" id="KW-0653">Protein transport</keyword>
<evidence type="ECO:0000259" key="9">
    <source>
        <dbReference type="Pfam" id="PF04136"/>
    </source>
</evidence>
<protein>
    <recommendedName>
        <fullName evidence="3">Conserved oligomeric Golgi complex subunit 3</fullName>
    </recommendedName>
    <alternativeName>
        <fullName evidence="8">Component of oligomeric Golgi complex 3</fullName>
    </alternativeName>
</protein>
<proteinExistence type="inferred from homology"/>
<sequence length="404" mass="45900">MRTLQTQAPSLKLKTELFQVHSFCDDVVSQISEVQSNLSNILDNYEQVKKRTESLHSSCTSLMNETTDLLNCAENISIRLQYFDELEEMNRQLNSPSVSVTSDSFVPMLARLDECIDFMQRHQDYKDATVHLAKFDLALSKALGLIRSYIVGVFKSVSESILQAQKASVIETHPSIFYGKFKSYGCKVKIILEELEQRALKNQEFSTLLSDCHLSYFQQRINLVMPMVSEYLNSLEKQCCRDISSLVRSGCLYVCQLCLDEYQLYIHFFSTGGHAISQILSSLCSYFYEFVRPICIRLVHLETLTSLCDIISNEILENKVKLHEGVLVEFASMTKLLLQDIQQRFIYRAQKYIHSDIAAYKPIGGDLAYPDKLVLARKIGIGLERGLNEIPSPLSEVASVSSIG</sequence>
<evidence type="ECO:0000256" key="3">
    <source>
        <dbReference type="ARBA" id="ARBA00020976"/>
    </source>
</evidence>
<reference evidence="11 12" key="1">
    <citation type="journal article" date="2023" name="BMC Biol.">
        <title>The compact genome of the sponge Oopsacas minuta (Hexactinellida) is lacking key metazoan core genes.</title>
        <authorList>
            <person name="Santini S."/>
            <person name="Schenkelaars Q."/>
            <person name="Jourda C."/>
            <person name="Duchesne M."/>
            <person name="Belahbib H."/>
            <person name="Rocher C."/>
            <person name="Selva M."/>
            <person name="Riesgo A."/>
            <person name="Vervoort M."/>
            <person name="Leys S.P."/>
            <person name="Kodjabachian L."/>
            <person name="Le Bivic A."/>
            <person name="Borchiellini C."/>
            <person name="Claverie J.M."/>
            <person name="Renard E."/>
        </authorList>
    </citation>
    <scope>NUCLEOTIDE SEQUENCE [LARGE SCALE GENOMIC DNA]</scope>
    <source>
        <strain evidence="11">SPO-2</strain>
    </source>
</reference>
<keyword evidence="4" id="KW-0813">Transport</keyword>
<dbReference type="Pfam" id="PF20671">
    <property type="entry name" value="COG3_C"/>
    <property type="match status" value="1"/>
</dbReference>
<dbReference type="GO" id="GO:0006886">
    <property type="term" value="P:intracellular protein transport"/>
    <property type="evidence" value="ECO:0007669"/>
    <property type="project" value="InterPro"/>
</dbReference>
<evidence type="ECO:0000256" key="4">
    <source>
        <dbReference type="ARBA" id="ARBA00022448"/>
    </source>
</evidence>
<evidence type="ECO:0000256" key="2">
    <source>
        <dbReference type="ARBA" id="ARBA00009936"/>
    </source>
</evidence>
<dbReference type="EMBL" id="JAKMXF010000310">
    <property type="protein sequence ID" value="KAI6650592.1"/>
    <property type="molecule type" value="Genomic_DNA"/>
</dbReference>
<evidence type="ECO:0000313" key="11">
    <source>
        <dbReference type="EMBL" id="KAI6650592.1"/>
    </source>
</evidence>
<dbReference type="InterPro" id="IPR048685">
    <property type="entry name" value="COG3_C"/>
</dbReference>